<proteinExistence type="predicted"/>
<evidence type="ECO:0000313" key="3">
    <source>
        <dbReference type="Proteomes" id="UP001610563"/>
    </source>
</evidence>
<dbReference type="Proteomes" id="UP001610563">
    <property type="component" value="Unassembled WGS sequence"/>
</dbReference>
<reference evidence="2 3" key="1">
    <citation type="submission" date="2024-07" db="EMBL/GenBank/DDBJ databases">
        <title>Section-level genome sequencing and comparative genomics of Aspergillus sections Usti and Cavernicolus.</title>
        <authorList>
            <consortium name="Lawrence Berkeley National Laboratory"/>
            <person name="Nybo J.L."/>
            <person name="Vesth T.C."/>
            <person name="Theobald S."/>
            <person name="Frisvad J.C."/>
            <person name="Larsen T.O."/>
            <person name="Kjaerboelling I."/>
            <person name="Rothschild-Mancinelli K."/>
            <person name="Lyhne E.K."/>
            <person name="Kogle M.E."/>
            <person name="Barry K."/>
            <person name="Clum A."/>
            <person name="Na H."/>
            <person name="Ledsgaard L."/>
            <person name="Lin J."/>
            <person name="Lipzen A."/>
            <person name="Kuo A."/>
            <person name="Riley R."/>
            <person name="Mondo S."/>
            <person name="Labutti K."/>
            <person name="Haridas S."/>
            <person name="Pangalinan J."/>
            <person name="Salamov A.A."/>
            <person name="Simmons B.A."/>
            <person name="Magnuson J.K."/>
            <person name="Chen J."/>
            <person name="Drula E."/>
            <person name="Henrissat B."/>
            <person name="Wiebenga A."/>
            <person name="Lubbers R.J."/>
            <person name="Gomes A.C."/>
            <person name="Makela M.R."/>
            <person name="Stajich J."/>
            <person name="Grigoriev I.V."/>
            <person name="Mortensen U.H."/>
            <person name="De Vries R.P."/>
            <person name="Baker S.E."/>
            <person name="Andersen M.R."/>
        </authorList>
    </citation>
    <scope>NUCLEOTIDE SEQUENCE [LARGE SCALE GENOMIC DNA]</scope>
    <source>
        <strain evidence="2 3">CBS 209.92</strain>
    </source>
</reference>
<gene>
    <name evidence="2" type="ORF">BJX66DRAFT_302374</name>
</gene>
<keyword evidence="3" id="KW-1185">Reference proteome</keyword>
<name>A0ABR4G830_9EURO</name>
<comment type="caution">
    <text evidence="2">The sequence shown here is derived from an EMBL/GenBank/DDBJ whole genome shotgun (WGS) entry which is preliminary data.</text>
</comment>
<organism evidence="2 3">
    <name type="scientific">Aspergillus keveii</name>
    <dbReference type="NCBI Taxonomy" id="714993"/>
    <lineage>
        <taxon>Eukaryota</taxon>
        <taxon>Fungi</taxon>
        <taxon>Dikarya</taxon>
        <taxon>Ascomycota</taxon>
        <taxon>Pezizomycotina</taxon>
        <taxon>Eurotiomycetes</taxon>
        <taxon>Eurotiomycetidae</taxon>
        <taxon>Eurotiales</taxon>
        <taxon>Aspergillaceae</taxon>
        <taxon>Aspergillus</taxon>
        <taxon>Aspergillus subgen. Nidulantes</taxon>
    </lineage>
</organism>
<evidence type="ECO:0000313" key="2">
    <source>
        <dbReference type="EMBL" id="KAL2795178.1"/>
    </source>
</evidence>
<evidence type="ECO:0000256" key="1">
    <source>
        <dbReference type="SAM" id="MobiDB-lite"/>
    </source>
</evidence>
<accession>A0ABR4G830</accession>
<feature type="compositionally biased region" description="Polar residues" evidence="1">
    <location>
        <begin position="88"/>
        <end position="104"/>
    </location>
</feature>
<dbReference type="EMBL" id="JBFTWV010000037">
    <property type="protein sequence ID" value="KAL2795178.1"/>
    <property type="molecule type" value="Genomic_DNA"/>
</dbReference>
<protein>
    <submittedName>
        <fullName evidence="2">Uncharacterized protein</fullName>
    </submittedName>
</protein>
<sequence>MACFFECDEEATFHIRNQEMPISTRGAEAYEEHDPKITSLGWEMGEQIKAANSEVDEDQTSSHNGEEIPFLEFVEKNGLVAWEDMETGSDSRSSEPSAGSTNQAINQMTLFKSSTLGEEEELLPSPEIGFVSEAEFDGLMAPEQEPDPDPEHLALEMQLARGIAERFRGRPLVVLLLGDRREEYIEGGYWRVTNEPLLQNGEDMFLGLILLRQTHEDGRRYWQRLGVCHWRSLPAGVIPARNVGGDNLDVDVILGQGPSWVDLHGIFG</sequence>
<feature type="region of interest" description="Disordered" evidence="1">
    <location>
        <begin position="85"/>
        <end position="104"/>
    </location>
</feature>